<dbReference type="EMBL" id="CP001778">
    <property type="protein sequence ID" value="ADD40868.1"/>
    <property type="molecule type" value="Genomic_DNA"/>
</dbReference>
<feature type="chain" id="PRO_5003049851" evidence="2">
    <location>
        <begin position="25"/>
        <end position="545"/>
    </location>
</feature>
<accession>D3QB51</accession>
<dbReference type="STRING" id="446470.Snas_1158"/>
<reference evidence="4 5" key="1">
    <citation type="journal article" date="2009" name="Stand. Genomic Sci.">
        <title>Complete genome sequence of Stackebrandtia nassauensis type strain (LLR-40K-21).</title>
        <authorList>
            <person name="Munk C."/>
            <person name="Lapidus A."/>
            <person name="Copeland A."/>
            <person name="Jando M."/>
            <person name="Mayilraj S."/>
            <person name="Glavina Del Rio T."/>
            <person name="Nolan M."/>
            <person name="Chen F."/>
            <person name="Lucas S."/>
            <person name="Tice H."/>
            <person name="Cheng J.F."/>
            <person name="Han C."/>
            <person name="Detter J.C."/>
            <person name="Bruce D."/>
            <person name="Goodwin L."/>
            <person name="Chain P."/>
            <person name="Pitluck S."/>
            <person name="Goker M."/>
            <person name="Ovchinikova G."/>
            <person name="Pati A."/>
            <person name="Ivanova N."/>
            <person name="Mavromatis K."/>
            <person name="Chen A."/>
            <person name="Palaniappan K."/>
            <person name="Land M."/>
            <person name="Hauser L."/>
            <person name="Chang Y.J."/>
            <person name="Jeffries C.D."/>
            <person name="Bristow J."/>
            <person name="Eisen J.A."/>
            <person name="Markowitz V."/>
            <person name="Hugenholtz P."/>
            <person name="Kyrpides N.C."/>
            <person name="Klenk H.P."/>
        </authorList>
    </citation>
    <scope>NUCLEOTIDE SEQUENCE [LARGE SCALE GENOMIC DNA]</scope>
    <source>
        <strain evidence="5">DSM 44728 / CIP 108903 / NRRL B-16338 / NBRC 102104 / LLR-40K-21</strain>
    </source>
</reference>
<gene>
    <name evidence="4" type="ordered locus">Snas_1158</name>
</gene>
<dbReference type="InterPro" id="IPR021102">
    <property type="entry name" value="PNGase_A"/>
</dbReference>
<dbReference type="InterPro" id="IPR056948">
    <property type="entry name" value="PNGaseA_N"/>
</dbReference>
<feature type="compositionally biased region" description="Basic and acidic residues" evidence="1">
    <location>
        <begin position="36"/>
        <end position="50"/>
    </location>
</feature>
<feature type="compositionally biased region" description="Basic and acidic residues" evidence="1">
    <location>
        <begin position="351"/>
        <end position="366"/>
    </location>
</feature>
<dbReference type="AlphaFoldDB" id="D3QB51"/>
<evidence type="ECO:0000313" key="5">
    <source>
        <dbReference type="Proteomes" id="UP000000844"/>
    </source>
</evidence>
<keyword evidence="4" id="KW-0378">Hydrolase</keyword>
<proteinExistence type="predicted"/>
<evidence type="ECO:0000313" key="4">
    <source>
        <dbReference type="EMBL" id="ADD40868.1"/>
    </source>
</evidence>
<dbReference type="OrthoDB" id="3275185at2"/>
<dbReference type="Pfam" id="PF12222">
    <property type="entry name" value="PNGaseA"/>
    <property type="match status" value="1"/>
</dbReference>
<keyword evidence="5" id="KW-1185">Reference proteome</keyword>
<organism evidence="4 5">
    <name type="scientific">Stackebrandtia nassauensis (strain DSM 44728 / CIP 108903 / NRRL B-16338 / NBRC 102104 / LLR-40K-21)</name>
    <dbReference type="NCBI Taxonomy" id="446470"/>
    <lineage>
        <taxon>Bacteria</taxon>
        <taxon>Bacillati</taxon>
        <taxon>Actinomycetota</taxon>
        <taxon>Actinomycetes</taxon>
        <taxon>Glycomycetales</taxon>
        <taxon>Glycomycetaceae</taxon>
        <taxon>Stackebrandtia</taxon>
    </lineage>
</organism>
<evidence type="ECO:0000259" key="3">
    <source>
        <dbReference type="Pfam" id="PF12222"/>
    </source>
</evidence>
<evidence type="ECO:0000256" key="2">
    <source>
        <dbReference type="SAM" id="SignalP"/>
    </source>
</evidence>
<dbReference type="HOGENOM" id="CLU_011027_2_1_11"/>
<dbReference type="KEGG" id="sna:Snas_1158"/>
<dbReference type="Proteomes" id="UP000000844">
    <property type="component" value="Chromosome"/>
</dbReference>
<dbReference type="EC" id="3.5.1.52" evidence="4"/>
<dbReference type="GO" id="GO:0000224">
    <property type="term" value="F:peptide-N4-(N-acetyl-beta-glucosaminyl)asparagine amidase activity"/>
    <property type="evidence" value="ECO:0007669"/>
    <property type="project" value="UniProtKB-EC"/>
</dbReference>
<dbReference type="RefSeq" id="WP_013016439.1">
    <property type="nucleotide sequence ID" value="NC_013947.1"/>
</dbReference>
<sequence>MRRALALLATTALSVAFLSLPAAASEVPEEFGSDWDDPRTAVKPVDKPKTESCEVELVDHSFDDSEPVKGEFKPPTGCGQEWSKIVLRLEGKVKGRQYDRLGQLTIGGVPVFKTSTPEPSPEGIAWTQEKDLSGYAALLSSGHDTEMTLGNVVDDTYTGVLDVRVSLTFYATDAQHPRASAADTVLPLRDTGTDGADLTGKLRTPRNTERLLADVYATGSGGGCEEFWYLAAPTDSGYDCESGSGPYREVQVLIDGQLAGVAAPYPHVYTGGWSNPFLWYTLPAPRTFDLRPITYDLTPYLGALNDGDSHEIRVHVAGVDPDSKGWSTPVALRGWQDEGSRVVKGGLMDDDTTRPVNDVHRSNDDGAESVRVEAEHSHTATGWLATSHGAVMTTVKRTVGMSSTHSWGPGQHPDELSASLTDTQTRSVLAGDGVASERTVQREFGLDGRVDVDADNRLSTKIEMSDAKKVTTAGASGDRERYRVRDTYSGEASFYLDVPRGDRHAKGVSKHRYRVSGDAPCYDRTIATQNGYVVRETERCRTAVG</sequence>
<keyword evidence="2" id="KW-0732">Signal</keyword>
<feature type="region of interest" description="Disordered" evidence="1">
    <location>
        <begin position="29"/>
        <end position="50"/>
    </location>
</feature>
<protein>
    <submittedName>
        <fullName evidence="4">Peptide-N(4)-(N-acetyl-beta-glucosaminyl)asparagine amidase</fullName>
        <ecNumber evidence="4">3.5.1.52</ecNumber>
    </submittedName>
</protein>
<name>D3QB51_STANL</name>
<dbReference type="PANTHER" id="PTHR31104">
    <property type="entry name" value="PEPTIDE-N4-(N-ACETYL-BETA-GLUCOSAMINYL)ASPARAGINE AMIDASE A PROTEIN"/>
    <property type="match status" value="1"/>
</dbReference>
<feature type="domain" description="Peptide N-acetyl-beta-D-glucosaminyl asparaginase amidase A N-terminal" evidence="3">
    <location>
        <begin position="48"/>
        <end position="325"/>
    </location>
</feature>
<dbReference type="eggNOG" id="ENOG502Z8PR">
    <property type="taxonomic scope" value="Bacteria"/>
</dbReference>
<evidence type="ECO:0000256" key="1">
    <source>
        <dbReference type="SAM" id="MobiDB-lite"/>
    </source>
</evidence>
<feature type="signal peptide" evidence="2">
    <location>
        <begin position="1"/>
        <end position="24"/>
    </location>
</feature>
<feature type="region of interest" description="Disordered" evidence="1">
    <location>
        <begin position="346"/>
        <end position="366"/>
    </location>
</feature>